<keyword evidence="13" id="KW-0325">Glycoprotein</keyword>
<dbReference type="SUPFAM" id="SSF57424">
    <property type="entry name" value="LDL receptor-like module"/>
    <property type="match status" value="1"/>
</dbReference>
<dbReference type="PANTHER" id="PTHR24270">
    <property type="entry name" value="LOW-DENSITY LIPOPROTEIN RECEPTOR-RELATED"/>
    <property type="match status" value="1"/>
</dbReference>
<evidence type="ECO:0000256" key="12">
    <source>
        <dbReference type="ARBA" id="ARBA00023170"/>
    </source>
</evidence>
<feature type="region of interest" description="Disordered" evidence="15">
    <location>
        <begin position="94"/>
        <end position="113"/>
    </location>
</feature>
<dbReference type="PROSITE" id="PS01209">
    <property type="entry name" value="LDLRA_1"/>
    <property type="match status" value="1"/>
</dbReference>
<dbReference type="InterPro" id="IPR050685">
    <property type="entry name" value="LDLR"/>
</dbReference>
<keyword evidence="6" id="KW-0254">Endocytosis</keyword>
<feature type="disulfide bond" evidence="14">
    <location>
        <begin position="71"/>
        <end position="83"/>
    </location>
</feature>
<keyword evidence="16" id="KW-0732">Signal</keyword>
<dbReference type="EMBL" id="ODYU01000152">
    <property type="protein sequence ID" value="SOQ34437.1"/>
    <property type="molecule type" value="Genomic_DNA"/>
</dbReference>
<accession>A0A2H1V0S3</accession>
<keyword evidence="10" id="KW-0472">Membrane</keyword>
<feature type="signal peptide" evidence="16">
    <location>
        <begin position="1"/>
        <end position="18"/>
    </location>
</feature>
<feature type="disulfide bond" evidence="14">
    <location>
        <begin position="78"/>
        <end position="96"/>
    </location>
</feature>
<evidence type="ECO:0000256" key="14">
    <source>
        <dbReference type="PROSITE-ProRule" id="PRU00124"/>
    </source>
</evidence>
<evidence type="ECO:0000256" key="2">
    <source>
        <dbReference type="ARBA" id="ARBA00004613"/>
    </source>
</evidence>
<evidence type="ECO:0000256" key="1">
    <source>
        <dbReference type="ARBA" id="ARBA00004251"/>
    </source>
</evidence>
<feature type="chain" id="PRO_5013789561" evidence="16">
    <location>
        <begin position="19"/>
        <end position="113"/>
    </location>
</feature>
<keyword evidence="5" id="KW-0245">EGF-like domain</keyword>
<dbReference type="FunFam" id="4.10.400.10:FF:000030">
    <property type="entry name" value="Sortilin related receptor 1"/>
    <property type="match status" value="1"/>
</dbReference>
<dbReference type="CDD" id="cd00112">
    <property type="entry name" value="LDLa"/>
    <property type="match status" value="1"/>
</dbReference>
<evidence type="ECO:0000256" key="6">
    <source>
        <dbReference type="ARBA" id="ARBA00022583"/>
    </source>
</evidence>
<dbReference type="Gene3D" id="4.10.400.10">
    <property type="entry name" value="Low-density Lipoprotein Receptor"/>
    <property type="match status" value="1"/>
</dbReference>
<gene>
    <name evidence="17" type="ORF">SFRICE_030181</name>
</gene>
<evidence type="ECO:0000256" key="9">
    <source>
        <dbReference type="ARBA" id="ARBA00022989"/>
    </source>
</evidence>
<keyword evidence="8" id="KW-0677">Repeat</keyword>
<keyword evidence="11 14" id="KW-1015">Disulfide bond</keyword>
<sequence length="113" mass="12747">MACSWIVWLVALAVTAEATLYDDDYDTYTKAYDYKNAARRCGAEDSEAVLCGEQRGGAEQRRAERDESRTCTQSEFRCKTGRCIPLSWHCDNEKDCPDGSDEEPGTCSQYHTL</sequence>
<name>A0A2H1V0S3_SPOFR</name>
<dbReference type="PROSITE" id="PS50068">
    <property type="entry name" value="LDLRA_2"/>
    <property type="match status" value="1"/>
</dbReference>
<comment type="subcellular location">
    <subcellularLocation>
        <location evidence="1">Cell membrane</location>
        <topology evidence="1">Single-pass type I membrane protein</topology>
    </subcellularLocation>
    <subcellularLocation>
        <location evidence="2">Secreted</location>
    </subcellularLocation>
</comment>
<protein>
    <submittedName>
        <fullName evidence="17">SFRICE_030181</fullName>
    </submittedName>
</protein>
<dbReference type="InterPro" id="IPR036055">
    <property type="entry name" value="LDL_receptor-like_sf"/>
</dbReference>
<organism evidence="17">
    <name type="scientific">Spodoptera frugiperda</name>
    <name type="common">Fall armyworm</name>
    <dbReference type="NCBI Taxonomy" id="7108"/>
    <lineage>
        <taxon>Eukaryota</taxon>
        <taxon>Metazoa</taxon>
        <taxon>Ecdysozoa</taxon>
        <taxon>Arthropoda</taxon>
        <taxon>Hexapoda</taxon>
        <taxon>Insecta</taxon>
        <taxon>Pterygota</taxon>
        <taxon>Neoptera</taxon>
        <taxon>Endopterygota</taxon>
        <taxon>Lepidoptera</taxon>
        <taxon>Glossata</taxon>
        <taxon>Ditrysia</taxon>
        <taxon>Noctuoidea</taxon>
        <taxon>Noctuidae</taxon>
        <taxon>Amphipyrinae</taxon>
        <taxon>Spodoptera</taxon>
    </lineage>
</organism>
<dbReference type="SMART" id="SM00192">
    <property type="entry name" value="LDLa"/>
    <property type="match status" value="1"/>
</dbReference>
<keyword evidence="12" id="KW-0675">Receptor</keyword>
<reference evidence="17" key="1">
    <citation type="submission" date="2016-07" db="EMBL/GenBank/DDBJ databases">
        <authorList>
            <person name="Bretaudeau A."/>
        </authorList>
    </citation>
    <scope>NUCLEOTIDE SEQUENCE</scope>
    <source>
        <strain evidence="17">Rice</strain>
        <tissue evidence="17">Whole body</tissue>
    </source>
</reference>
<dbReference type="InterPro" id="IPR023415">
    <property type="entry name" value="LDLR_class-A_CS"/>
</dbReference>
<evidence type="ECO:0000256" key="5">
    <source>
        <dbReference type="ARBA" id="ARBA00022536"/>
    </source>
</evidence>
<keyword evidence="9" id="KW-1133">Transmembrane helix</keyword>
<evidence type="ECO:0000256" key="7">
    <source>
        <dbReference type="ARBA" id="ARBA00022692"/>
    </source>
</evidence>
<evidence type="ECO:0000256" key="8">
    <source>
        <dbReference type="ARBA" id="ARBA00022737"/>
    </source>
</evidence>
<evidence type="ECO:0000256" key="13">
    <source>
        <dbReference type="ARBA" id="ARBA00023180"/>
    </source>
</evidence>
<proteinExistence type="predicted"/>
<evidence type="ECO:0000256" key="4">
    <source>
        <dbReference type="ARBA" id="ARBA00022525"/>
    </source>
</evidence>
<dbReference type="AlphaFoldDB" id="A0A2H1V0S3"/>
<evidence type="ECO:0000256" key="11">
    <source>
        <dbReference type="ARBA" id="ARBA00023157"/>
    </source>
</evidence>
<evidence type="ECO:0000256" key="16">
    <source>
        <dbReference type="SAM" id="SignalP"/>
    </source>
</evidence>
<keyword evidence="3" id="KW-1003">Cell membrane</keyword>
<dbReference type="GO" id="GO:0005886">
    <property type="term" value="C:plasma membrane"/>
    <property type="evidence" value="ECO:0007669"/>
    <property type="project" value="UniProtKB-SubCell"/>
</dbReference>
<comment type="caution">
    <text evidence="14">Lacks conserved residue(s) required for the propagation of feature annotation.</text>
</comment>
<evidence type="ECO:0000313" key="17">
    <source>
        <dbReference type="EMBL" id="SOQ34437.1"/>
    </source>
</evidence>
<evidence type="ECO:0000256" key="10">
    <source>
        <dbReference type="ARBA" id="ARBA00023136"/>
    </source>
</evidence>
<keyword evidence="7" id="KW-0812">Transmembrane</keyword>
<dbReference type="GO" id="GO:0006897">
    <property type="term" value="P:endocytosis"/>
    <property type="evidence" value="ECO:0007669"/>
    <property type="project" value="UniProtKB-KW"/>
</dbReference>
<dbReference type="GO" id="GO:0005576">
    <property type="term" value="C:extracellular region"/>
    <property type="evidence" value="ECO:0007669"/>
    <property type="project" value="UniProtKB-SubCell"/>
</dbReference>
<keyword evidence="4" id="KW-0964">Secreted</keyword>
<dbReference type="Pfam" id="PF00057">
    <property type="entry name" value="Ldl_recept_a"/>
    <property type="match status" value="1"/>
</dbReference>
<evidence type="ECO:0000256" key="15">
    <source>
        <dbReference type="SAM" id="MobiDB-lite"/>
    </source>
</evidence>
<evidence type="ECO:0000256" key="3">
    <source>
        <dbReference type="ARBA" id="ARBA00022475"/>
    </source>
</evidence>
<dbReference type="InterPro" id="IPR002172">
    <property type="entry name" value="LDrepeatLR_classA_rpt"/>
</dbReference>